<keyword evidence="3" id="KW-1185">Reference proteome</keyword>
<keyword evidence="2" id="KW-0614">Plasmid</keyword>
<evidence type="ECO:0000313" key="2">
    <source>
        <dbReference type="EMBL" id="AEW99267.1"/>
    </source>
</evidence>
<dbReference type="HOGENOM" id="CLU_1936898_0_0_11"/>
<feature type="region of interest" description="Disordered" evidence="1">
    <location>
        <begin position="60"/>
        <end position="104"/>
    </location>
</feature>
<accession>G8XEB2</accession>
<organism evidence="2 3">
    <name type="scientific">Streptantibioticus cattleyicolor (strain ATCC 35852 / DSM 46488 / JCM 4925 / NBRC 14057 / NRRL 8057)</name>
    <name type="common">Streptomyces cattleya</name>
    <dbReference type="NCBI Taxonomy" id="1003195"/>
    <lineage>
        <taxon>Bacteria</taxon>
        <taxon>Bacillati</taxon>
        <taxon>Actinomycetota</taxon>
        <taxon>Actinomycetes</taxon>
        <taxon>Kitasatosporales</taxon>
        <taxon>Streptomycetaceae</taxon>
        <taxon>Streptantibioticus</taxon>
    </lineage>
</organism>
<gene>
    <name evidence="2" type="ordered locus">SCATT_p10740</name>
</gene>
<geneLocation type="plasmid" evidence="2 3">
    <name>pSCATT</name>
</geneLocation>
<evidence type="ECO:0000313" key="3">
    <source>
        <dbReference type="Proteomes" id="UP000007842"/>
    </source>
</evidence>
<name>G8XEB2_STREN</name>
<feature type="compositionally biased region" description="Polar residues" evidence="1">
    <location>
        <begin position="60"/>
        <end position="74"/>
    </location>
</feature>
<dbReference type="EMBL" id="CP003229">
    <property type="protein sequence ID" value="AEW99267.1"/>
    <property type="molecule type" value="Genomic_DNA"/>
</dbReference>
<dbReference type="Proteomes" id="UP000007842">
    <property type="component" value="Plasmid pSCATT"/>
</dbReference>
<evidence type="ECO:0000256" key="1">
    <source>
        <dbReference type="SAM" id="MobiDB-lite"/>
    </source>
</evidence>
<proteinExistence type="predicted"/>
<protein>
    <submittedName>
        <fullName evidence="2">Uncharacterized protein</fullName>
    </submittedName>
</protein>
<dbReference type="KEGG" id="scy:SCATT_p10740"/>
<sequence length="130" mass="13879">MSVGGLAQPTGDLLVHRFLLPATRSPTARAPSILSSSAIPFEVWLFTVPTEMPSATAVSFSDRSKACRSTTQARLRNGSRASAARTSSTSATSGPSAVCGLRDQNNVIRRRSRTALRIRPRARLATTPRA</sequence>
<reference evidence="3" key="1">
    <citation type="submission" date="2011-12" db="EMBL/GenBank/DDBJ databases">
        <title>Complete genome sequence of Streptomyces cattleya strain DSM 46488.</title>
        <authorList>
            <person name="Ou H.-Y."/>
            <person name="Li P."/>
            <person name="Zhao C."/>
            <person name="O'Hagan D."/>
            <person name="Deng Z."/>
        </authorList>
    </citation>
    <scope>NUCLEOTIDE SEQUENCE [LARGE SCALE GENOMIC DNA]</scope>
    <source>
        <strain evidence="3">ATCC 35852 / DSM 46488 / JCM 4925 / NBRC 14057 / NRRL 8057</strain>
        <plasmid evidence="3">Plasmid pSCATT</plasmid>
    </source>
</reference>
<dbReference type="AlphaFoldDB" id="G8XEB2"/>
<feature type="compositionally biased region" description="Low complexity" evidence="1">
    <location>
        <begin position="78"/>
        <end position="97"/>
    </location>
</feature>